<dbReference type="PROSITE" id="PS01117">
    <property type="entry name" value="HTH_MARR_1"/>
    <property type="match status" value="1"/>
</dbReference>
<dbReference type="InterPro" id="IPR039422">
    <property type="entry name" value="MarR/SlyA-like"/>
</dbReference>
<keyword evidence="2" id="KW-0238">DNA-binding</keyword>
<keyword evidence="1" id="KW-0805">Transcription regulation</keyword>
<evidence type="ECO:0000256" key="1">
    <source>
        <dbReference type="ARBA" id="ARBA00023015"/>
    </source>
</evidence>
<dbReference type="Gene3D" id="1.10.10.10">
    <property type="entry name" value="Winged helix-like DNA-binding domain superfamily/Winged helix DNA-binding domain"/>
    <property type="match status" value="1"/>
</dbReference>
<dbReference type="InterPro" id="IPR023187">
    <property type="entry name" value="Tscrpt_reg_MarR-type_CS"/>
</dbReference>
<dbReference type="RefSeq" id="WP_111490332.1">
    <property type="nucleotide sequence ID" value="NZ_CP031264.1"/>
</dbReference>
<protein>
    <submittedName>
        <fullName evidence="5">MarR family transcriptional regulator</fullName>
    </submittedName>
</protein>
<dbReference type="SMART" id="SM00347">
    <property type="entry name" value="HTH_MARR"/>
    <property type="match status" value="1"/>
</dbReference>
<evidence type="ECO:0000256" key="3">
    <source>
        <dbReference type="ARBA" id="ARBA00023163"/>
    </source>
</evidence>
<keyword evidence="3" id="KW-0804">Transcription</keyword>
<dbReference type="PANTHER" id="PTHR33164">
    <property type="entry name" value="TRANSCRIPTIONAL REGULATOR, MARR FAMILY"/>
    <property type="match status" value="1"/>
</dbReference>
<dbReference type="EMBL" id="CP031264">
    <property type="protein sequence ID" value="AXI79085.1"/>
    <property type="molecule type" value="Genomic_DNA"/>
</dbReference>
<evidence type="ECO:0000256" key="2">
    <source>
        <dbReference type="ARBA" id="ARBA00023125"/>
    </source>
</evidence>
<dbReference type="KEGG" id="stri:C7M71_018360"/>
<accession>A0A345SZD0</accession>
<name>A0A345SZD0_9ACTN</name>
<dbReference type="GO" id="GO:0003700">
    <property type="term" value="F:DNA-binding transcription factor activity"/>
    <property type="evidence" value="ECO:0007669"/>
    <property type="project" value="InterPro"/>
</dbReference>
<dbReference type="PRINTS" id="PR00598">
    <property type="entry name" value="HTHMARR"/>
</dbReference>
<feature type="domain" description="HTH marR-type" evidence="4">
    <location>
        <begin position="10"/>
        <end position="143"/>
    </location>
</feature>
<dbReference type="Pfam" id="PF01047">
    <property type="entry name" value="MarR"/>
    <property type="match status" value="1"/>
</dbReference>
<dbReference type="InterPro" id="IPR036388">
    <property type="entry name" value="WH-like_DNA-bd_sf"/>
</dbReference>
<evidence type="ECO:0000313" key="6">
    <source>
        <dbReference type="Proteomes" id="UP000249340"/>
    </source>
</evidence>
<dbReference type="PANTHER" id="PTHR33164:SF103">
    <property type="entry name" value="REGULATORY PROTEIN MARR"/>
    <property type="match status" value="1"/>
</dbReference>
<keyword evidence="6" id="KW-1185">Reference proteome</keyword>
<proteinExistence type="predicted"/>
<dbReference type="GO" id="GO:0003677">
    <property type="term" value="F:DNA binding"/>
    <property type="evidence" value="ECO:0007669"/>
    <property type="project" value="UniProtKB-KW"/>
</dbReference>
<sequence>MQPRGGPGSSDILIDELFKTTTRLRTFVDGRLSAHGMSVSRLRALRTLATSPEPMRMRDLSDVLRIAARTVTGMVDALEREGLVERLPHPTDRRAYLLTLTDLGRARHAEAEEVDREALAAATSGLSEQDRARLRELLAVLRTSMRAVPAGAECEGDR</sequence>
<reference evidence="6" key="1">
    <citation type="submission" date="2018-07" db="EMBL/GenBank/DDBJ databases">
        <title>Streptacidiphilus bronchialis DSM 106435 chromosome.</title>
        <authorList>
            <person name="Batra D."/>
            <person name="Gulvik C.A."/>
        </authorList>
    </citation>
    <scope>NUCLEOTIDE SEQUENCE [LARGE SCALE GENOMIC DNA]</scope>
    <source>
        <strain evidence="6">DSM 106435</strain>
    </source>
</reference>
<dbReference type="PROSITE" id="PS50995">
    <property type="entry name" value="HTH_MARR_2"/>
    <property type="match status" value="1"/>
</dbReference>
<dbReference type="InterPro" id="IPR036390">
    <property type="entry name" value="WH_DNA-bd_sf"/>
</dbReference>
<dbReference type="OrthoDB" id="4463574at2"/>
<organism evidence="5 6">
    <name type="scientific">Peterkaempfera bronchialis</name>
    <dbReference type="NCBI Taxonomy" id="2126346"/>
    <lineage>
        <taxon>Bacteria</taxon>
        <taxon>Bacillati</taxon>
        <taxon>Actinomycetota</taxon>
        <taxon>Actinomycetes</taxon>
        <taxon>Kitasatosporales</taxon>
        <taxon>Streptomycetaceae</taxon>
        <taxon>Peterkaempfera</taxon>
    </lineage>
</organism>
<evidence type="ECO:0000313" key="5">
    <source>
        <dbReference type="EMBL" id="AXI79085.1"/>
    </source>
</evidence>
<dbReference type="GO" id="GO:0006950">
    <property type="term" value="P:response to stress"/>
    <property type="evidence" value="ECO:0007669"/>
    <property type="project" value="TreeGrafter"/>
</dbReference>
<dbReference type="Proteomes" id="UP000249340">
    <property type="component" value="Chromosome"/>
</dbReference>
<gene>
    <name evidence="5" type="ORF">C7M71_018360</name>
</gene>
<dbReference type="InterPro" id="IPR000835">
    <property type="entry name" value="HTH_MarR-typ"/>
</dbReference>
<dbReference type="AlphaFoldDB" id="A0A345SZD0"/>
<evidence type="ECO:0000259" key="4">
    <source>
        <dbReference type="PROSITE" id="PS50995"/>
    </source>
</evidence>
<dbReference type="SUPFAM" id="SSF46785">
    <property type="entry name" value="Winged helix' DNA-binding domain"/>
    <property type="match status" value="1"/>
</dbReference>